<evidence type="ECO:0000256" key="1">
    <source>
        <dbReference type="SAM" id="MobiDB-lite"/>
    </source>
</evidence>
<keyword evidence="3" id="KW-1185">Reference proteome</keyword>
<evidence type="ECO:0000313" key="3">
    <source>
        <dbReference type="Proteomes" id="UP001501153"/>
    </source>
</evidence>
<dbReference type="Proteomes" id="UP001501153">
    <property type="component" value="Unassembled WGS sequence"/>
</dbReference>
<organism evidence="2 3">
    <name type="scientific">Hymenobacter saemangeumensis</name>
    <dbReference type="NCBI Taxonomy" id="1084522"/>
    <lineage>
        <taxon>Bacteria</taxon>
        <taxon>Pseudomonadati</taxon>
        <taxon>Bacteroidota</taxon>
        <taxon>Cytophagia</taxon>
        <taxon>Cytophagales</taxon>
        <taxon>Hymenobacteraceae</taxon>
        <taxon>Hymenobacter</taxon>
    </lineage>
</organism>
<proteinExistence type="predicted"/>
<accession>A0ABP8IL59</accession>
<evidence type="ECO:0008006" key="4">
    <source>
        <dbReference type="Google" id="ProtNLM"/>
    </source>
</evidence>
<feature type="compositionally biased region" description="Polar residues" evidence="1">
    <location>
        <begin position="27"/>
        <end position="52"/>
    </location>
</feature>
<protein>
    <recommendedName>
        <fullName evidence="4">Tip attachment protein J domain-containing protein</fullName>
    </recommendedName>
</protein>
<gene>
    <name evidence="2" type="ORF">GCM10023185_29810</name>
</gene>
<comment type="caution">
    <text evidence="2">The sequence shown here is derived from an EMBL/GenBank/DDBJ whole genome shotgun (WGS) entry which is preliminary data.</text>
</comment>
<sequence>MTDNQLYVEGELLDLDDASHESFYPTFQANDRSKPESIQSSFTPEVSLPGSQRNHRLLGQAGTGQETAGTPYRRLQASLVCGGIEVLPFAILILKGYRGGRYHVQLVGGNKRWIEALNRPDGKPKLLSELDLSRYNHEWTPANIIARLSYDYFEQHGYGYEVYDRGKEVDLDTIDPYSLYPSISARLVWEQLLLESGFAATDLTTEPIFNQLNIPTAKPYSFSEDFREARGLVAGWRYQDGRMFRRYSEFGPVVWFWNYVDQAPYQNPTEADFSNHQYTVSTLGFYSLSASLEVVLSCAPSPARGEVSAKVAIQVNGNQVGTPGEIRVGNYTKTTLVAKAERILLQPGDVVRVIFQGDEWQTFGGWPTNPFWQVGTSRPFIVMSDGRIVDAPIPYNPNLFRIDIVNQFRIELLAEWPRGGIISLSDWLPAEMTQLEFVKCIFQLLNATVQTDLYSPTIYISTGERVLANVGRALDWSAKLDRSTGAEGLPERETEYRFGDYAQRNELRWKEDDTVAKGYGDGAILIEDESLPAVGALAELPFSASQPSQALGGFLKILGYKRRDPNPAVAAEYDTLNPLPRLVLRPDNLLFNIGVVTNPDRPPNTPAQVTRVTTAASYFASAAAPFDLSAERTILPRFWGDLKAILKGARHLKEYFRLTPRDIAELDFAIPIWCAPLGDYFLVSAVREYSSNQSVQCEIVRLHPTLIPPPTLGTGQEFYSDEFFGPEFW</sequence>
<evidence type="ECO:0000313" key="2">
    <source>
        <dbReference type="EMBL" id="GAA4362152.1"/>
    </source>
</evidence>
<name>A0ABP8IL59_9BACT</name>
<reference evidence="3" key="1">
    <citation type="journal article" date="2019" name="Int. J. Syst. Evol. Microbiol.">
        <title>The Global Catalogue of Microorganisms (GCM) 10K type strain sequencing project: providing services to taxonomists for standard genome sequencing and annotation.</title>
        <authorList>
            <consortium name="The Broad Institute Genomics Platform"/>
            <consortium name="The Broad Institute Genome Sequencing Center for Infectious Disease"/>
            <person name="Wu L."/>
            <person name="Ma J."/>
        </authorList>
    </citation>
    <scope>NUCLEOTIDE SEQUENCE [LARGE SCALE GENOMIC DNA]</scope>
    <source>
        <strain evidence="3">JCM 17923</strain>
    </source>
</reference>
<dbReference type="EMBL" id="BAABGZ010000064">
    <property type="protein sequence ID" value="GAA4362152.1"/>
    <property type="molecule type" value="Genomic_DNA"/>
</dbReference>
<feature type="region of interest" description="Disordered" evidence="1">
    <location>
        <begin position="27"/>
        <end position="56"/>
    </location>
</feature>
<dbReference type="RefSeq" id="WP_345236889.1">
    <property type="nucleotide sequence ID" value="NZ_BAABGZ010000064.1"/>
</dbReference>